<dbReference type="GO" id="GO:0016787">
    <property type="term" value="F:hydrolase activity"/>
    <property type="evidence" value="ECO:0007669"/>
    <property type="project" value="UniProtKB-KW"/>
</dbReference>
<protein>
    <submittedName>
        <fullName evidence="2">Alpha/beta hydrolase</fullName>
    </submittedName>
</protein>
<dbReference type="SUPFAM" id="SSF53474">
    <property type="entry name" value="alpha/beta-Hydrolases"/>
    <property type="match status" value="1"/>
</dbReference>
<dbReference type="Proteomes" id="UP001596143">
    <property type="component" value="Unassembled WGS sequence"/>
</dbReference>
<comment type="caution">
    <text evidence="2">The sequence shown here is derived from an EMBL/GenBank/DDBJ whole genome shotgun (WGS) entry which is preliminary data.</text>
</comment>
<keyword evidence="2" id="KW-0378">Hydrolase</keyword>
<dbReference type="InterPro" id="IPR022742">
    <property type="entry name" value="Hydrolase_4"/>
</dbReference>
<organism evidence="2 3">
    <name type="scientific">Aliibacillus thermotolerans</name>
    <dbReference type="NCBI Taxonomy" id="1834418"/>
    <lineage>
        <taxon>Bacteria</taxon>
        <taxon>Bacillati</taxon>
        <taxon>Bacillota</taxon>
        <taxon>Bacilli</taxon>
        <taxon>Bacillales</taxon>
        <taxon>Bacillaceae</taxon>
        <taxon>Aliibacillus</taxon>
    </lineage>
</organism>
<dbReference type="PANTHER" id="PTHR11614">
    <property type="entry name" value="PHOSPHOLIPASE-RELATED"/>
    <property type="match status" value="1"/>
</dbReference>
<keyword evidence="3" id="KW-1185">Reference proteome</keyword>
<dbReference type="InterPro" id="IPR029058">
    <property type="entry name" value="AB_hydrolase_fold"/>
</dbReference>
<dbReference type="PRINTS" id="PR00111">
    <property type="entry name" value="ABHYDROLASE"/>
</dbReference>
<dbReference type="InterPro" id="IPR051044">
    <property type="entry name" value="MAG_DAG_Lipase"/>
</dbReference>
<feature type="domain" description="Serine aminopeptidase S33" evidence="1">
    <location>
        <begin position="43"/>
        <end position="269"/>
    </location>
</feature>
<dbReference type="InterPro" id="IPR000073">
    <property type="entry name" value="AB_hydrolase_1"/>
</dbReference>
<reference evidence="3" key="1">
    <citation type="journal article" date="2019" name="Int. J. Syst. Evol. Microbiol.">
        <title>The Global Catalogue of Microorganisms (GCM) 10K type strain sequencing project: providing services to taxonomists for standard genome sequencing and annotation.</title>
        <authorList>
            <consortium name="The Broad Institute Genomics Platform"/>
            <consortium name="The Broad Institute Genome Sequencing Center for Infectious Disease"/>
            <person name="Wu L."/>
            <person name="Ma J."/>
        </authorList>
    </citation>
    <scope>NUCLEOTIDE SEQUENCE [LARGE SCALE GENOMIC DNA]</scope>
    <source>
        <strain evidence="3">CGMCC 1.15790</strain>
    </source>
</reference>
<sequence>MSENIIQAYAKVYKLPVSEGNYEWMWLPYKEESLFTQIFTPENQRGTVLLLHGFFDHTATNASFMRFLFEKGFQIITFDLPGHGFSGGPRFQVQTFAEYQEALRQVMNEVSRRNISQLHAVGHSTGGAIIAEAILENKLKQVDKVSLIAPLLRFNQWWVSKVSTMFLSPFIDEIPRRFRTNKKEASFMQTLKQDPLQGKEISFEWVQALIDWESQLMNKTPTEKPIQIIQGTEDYTVDVDYNLKSYGVLFPYSDRILIDDGTHHLLNERPPQRNIVYSLILKYLQRK</sequence>
<evidence type="ECO:0000313" key="3">
    <source>
        <dbReference type="Proteomes" id="UP001596143"/>
    </source>
</evidence>
<dbReference type="EMBL" id="JBHSPF010000005">
    <property type="protein sequence ID" value="MFC5627503.1"/>
    <property type="molecule type" value="Genomic_DNA"/>
</dbReference>
<gene>
    <name evidence="2" type="ORF">ACFPTR_01145</name>
</gene>
<name>A0ABW0U3J4_9BACI</name>
<proteinExistence type="predicted"/>
<dbReference type="Pfam" id="PF12146">
    <property type="entry name" value="Hydrolase_4"/>
    <property type="match status" value="1"/>
</dbReference>
<accession>A0ABW0U3J4</accession>
<evidence type="ECO:0000313" key="2">
    <source>
        <dbReference type="EMBL" id="MFC5627503.1"/>
    </source>
</evidence>
<dbReference type="Gene3D" id="3.40.50.1820">
    <property type="entry name" value="alpha/beta hydrolase"/>
    <property type="match status" value="1"/>
</dbReference>
<evidence type="ECO:0000259" key="1">
    <source>
        <dbReference type="Pfam" id="PF12146"/>
    </source>
</evidence>
<dbReference type="RefSeq" id="WP_270895667.1">
    <property type="nucleotide sequence ID" value="NZ_JBHSPF010000005.1"/>
</dbReference>